<dbReference type="SUPFAM" id="SSF53448">
    <property type="entry name" value="Nucleotide-diphospho-sugar transferases"/>
    <property type="match status" value="1"/>
</dbReference>
<dbReference type="InterPro" id="IPR050834">
    <property type="entry name" value="Glycosyltransf_2"/>
</dbReference>
<dbReference type="CDD" id="cd00761">
    <property type="entry name" value="Glyco_tranf_GTA_type"/>
    <property type="match status" value="1"/>
</dbReference>
<gene>
    <name evidence="2" type="ORF">GCM10023172_08040</name>
</gene>
<dbReference type="PANTHER" id="PTHR43685">
    <property type="entry name" value="GLYCOSYLTRANSFERASE"/>
    <property type="match status" value="1"/>
</dbReference>
<dbReference type="InterPro" id="IPR001173">
    <property type="entry name" value="Glyco_trans_2-like"/>
</dbReference>
<evidence type="ECO:0000313" key="3">
    <source>
        <dbReference type="Proteomes" id="UP001501243"/>
    </source>
</evidence>
<name>A0ABP8Q2A5_9BACT</name>
<dbReference type="Pfam" id="PF00535">
    <property type="entry name" value="Glycos_transf_2"/>
    <property type="match status" value="1"/>
</dbReference>
<protein>
    <recommendedName>
        <fullName evidence="1">Glycosyltransferase 2-like domain-containing protein</fullName>
    </recommendedName>
</protein>
<dbReference type="PANTHER" id="PTHR43685:SF2">
    <property type="entry name" value="GLYCOSYLTRANSFERASE 2-LIKE DOMAIN-CONTAINING PROTEIN"/>
    <property type="match status" value="1"/>
</dbReference>
<organism evidence="2 3">
    <name type="scientific">Hymenobacter ginsengisoli</name>
    <dbReference type="NCBI Taxonomy" id="1051626"/>
    <lineage>
        <taxon>Bacteria</taxon>
        <taxon>Pseudomonadati</taxon>
        <taxon>Bacteroidota</taxon>
        <taxon>Cytophagia</taxon>
        <taxon>Cytophagales</taxon>
        <taxon>Hymenobacteraceae</taxon>
        <taxon>Hymenobacter</taxon>
    </lineage>
</organism>
<dbReference type="InterPro" id="IPR029044">
    <property type="entry name" value="Nucleotide-diphossugar_trans"/>
</dbReference>
<dbReference type="RefSeq" id="WP_208132392.1">
    <property type="nucleotide sequence ID" value="NZ_BAABGQ010000004.1"/>
</dbReference>
<dbReference type="Gene3D" id="3.90.550.10">
    <property type="entry name" value="Spore Coat Polysaccharide Biosynthesis Protein SpsA, Chain A"/>
    <property type="match status" value="1"/>
</dbReference>
<proteinExistence type="predicted"/>
<dbReference type="Proteomes" id="UP001501243">
    <property type="component" value="Unassembled WGS sequence"/>
</dbReference>
<dbReference type="EMBL" id="BAABGQ010000004">
    <property type="protein sequence ID" value="GAA4495790.1"/>
    <property type="molecule type" value="Genomic_DNA"/>
</dbReference>
<comment type="caution">
    <text evidence="2">The sequence shown here is derived from an EMBL/GenBank/DDBJ whole genome shotgun (WGS) entry which is preliminary data.</text>
</comment>
<evidence type="ECO:0000259" key="1">
    <source>
        <dbReference type="Pfam" id="PF00535"/>
    </source>
</evidence>
<accession>A0ABP8Q2A5</accession>
<keyword evidence="3" id="KW-1185">Reference proteome</keyword>
<evidence type="ECO:0000313" key="2">
    <source>
        <dbReference type="EMBL" id="GAA4495790.1"/>
    </source>
</evidence>
<sequence>MERDKMLSTSTPQLGATLLVCTYNGALRLPQTLAHLAAQQVPADVTWEVVLISNASTDDTLVAAPKLWAELGAPASLRVFDEPKPGKENALIRGFDEAQYPYICIVDDDNWLYPDYLAHAVATMHAHPEIGTLGAYSEGAFEITPPAWFEQFQAVYAIGSPGSTSGPLGQGVNVAGAGSVVSKRCWQLLRSCGFEFNNSAKRGGALSGGEDVELGNALQLAGYKTWYDERLRFRHFMYKERLTWKYLRRVGCGSATLDLTGFVYYSLLREPTLDEATFGRCYYRWMAWAGWQLLRQPAQIITYWLHRHDEKHPETFDTMRKLHTFGVALTGHAEAARIFSKVKRLQQRLQAATKIISTAPVDSSL</sequence>
<feature type="domain" description="Glycosyltransferase 2-like" evidence="1">
    <location>
        <begin position="18"/>
        <end position="145"/>
    </location>
</feature>
<reference evidence="3" key="1">
    <citation type="journal article" date="2019" name="Int. J. Syst. Evol. Microbiol.">
        <title>The Global Catalogue of Microorganisms (GCM) 10K type strain sequencing project: providing services to taxonomists for standard genome sequencing and annotation.</title>
        <authorList>
            <consortium name="The Broad Institute Genomics Platform"/>
            <consortium name="The Broad Institute Genome Sequencing Center for Infectious Disease"/>
            <person name="Wu L."/>
            <person name="Ma J."/>
        </authorList>
    </citation>
    <scope>NUCLEOTIDE SEQUENCE [LARGE SCALE GENOMIC DNA]</scope>
    <source>
        <strain evidence="3">JCM 17841</strain>
    </source>
</reference>